<reference evidence="2" key="1">
    <citation type="journal article" date="2019" name="Int. J. Syst. Evol. Microbiol.">
        <title>The Global Catalogue of Microorganisms (GCM) 10K type strain sequencing project: providing services to taxonomists for standard genome sequencing and annotation.</title>
        <authorList>
            <consortium name="The Broad Institute Genomics Platform"/>
            <consortium name="The Broad Institute Genome Sequencing Center for Infectious Disease"/>
            <person name="Wu L."/>
            <person name="Ma J."/>
        </authorList>
    </citation>
    <scope>NUCLEOTIDE SEQUENCE [LARGE SCALE GENOMIC DNA]</scope>
    <source>
        <strain evidence="2">JCM 19015</strain>
    </source>
</reference>
<dbReference type="EMBL" id="BAABLP010000002">
    <property type="protein sequence ID" value="GAA4740716.1"/>
    <property type="molecule type" value="Genomic_DNA"/>
</dbReference>
<sequence length="147" mass="16097">MSCIRFNTNAQREAMRHDAAALEAGDQAILHLSPPVTESKIARLRLLAAHDRASIRQSVASNLHAPQDLLEALAADRDAAVRGEVAKNEATPPELVATLSRDRDARVRCWAVLNPTLPEERVRELQDDRDAQVARLAGWRIGAAQPA</sequence>
<dbReference type="Proteomes" id="UP001500121">
    <property type="component" value="Unassembled WGS sequence"/>
</dbReference>
<dbReference type="InterPro" id="IPR016024">
    <property type="entry name" value="ARM-type_fold"/>
</dbReference>
<keyword evidence="2" id="KW-1185">Reference proteome</keyword>
<dbReference type="InterPro" id="IPR011989">
    <property type="entry name" value="ARM-like"/>
</dbReference>
<dbReference type="RefSeq" id="WP_345479873.1">
    <property type="nucleotide sequence ID" value="NZ_BAABLP010000002.1"/>
</dbReference>
<protein>
    <recommendedName>
        <fullName evidence="3">Leucine rich repeat variant</fullName>
    </recommendedName>
</protein>
<dbReference type="Gene3D" id="1.25.10.10">
    <property type="entry name" value="Leucine-rich Repeat Variant"/>
    <property type="match status" value="1"/>
</dbReference>
<evidence type="ECO:0000313" key="2">
    <source>
        <dbReference type="Proteomes" id="UP001500121"/>
    </source>
</evidence>
<comment type="caution">
    <text evidence="1">The sequence shown here is derived from an EMBL/GenBank/DDBJ whole genome shotgun (WGS) entry which is preliminary data.</text>
</comment>
<evidence type="ECO:0000313" key="1">
    <source>
        <dbReference type="EMBL" id="GAA4740716.1"/>
    </source>
</evidence>
<proteinExistence type="predicted"/>
<gene>
    <name evidence="1" type="ORF">GCM10025783_09610</name>
</gene>
<organism evidence="1 2">
    <name type="scientific">Amnibacterium soli</name>
    <dbReference type="NCBI Taxonomy" id="1282736"/>
    <lineage>
        <taxon>Bacteria</taxon>
        <taxon>Bacillati</taxon>
        <taxon>Actinomycetota</taxon>
        <taxon>Actinomycetes</taxon>
        <taxon>Micrococcales</taxon>
        <taxon>Microbacteriaceae</taxon>
        <taxon>Amnibacterium</taxon>
    </lineage>
</organism>
<accession>A0ABP8YVC3</accession>
<evidence type="ECO:0008006" key="3">
    <source>
        <dbReference type="Google" id="ProtNLM"/>
    </source>
</evidence>
<dbReference type="SUPFAM" id="SSF48371">
    <property type="entry name" value="ARM repeat"/>
    <property type="match status" value="1"/>
</dbReference>
<name>A0ABP8YVC3_9MICO</name>